<name>A0A0G4EVT7_VITBC</name>
<dbReference type="EMBL" id="CDMY01000326">
    <property type="protein sequence ID" value="CEM02425.1"/>
    <property type="molecule type" value="Genomic_DNA"/>
</dbReference>
<gene>
    <name evidence="2" type="ORF">Vbra_13574</name>
</gene>
<dbReference type="Proteomes" id="UP000041254">
    <property type="component" value="Unassembled WGS sequence"/>
</dbReference>
<feature type="compositionally biased region" description="Basic residues" evidence="1">
    <location>
        <begin position="1"/>
        <end position="11"/>
    </location>
</feature>
<sequence>MVPRQKGKSRGGSKQDKAHEKRLKEVLKEIRDANRPNEPNAIDLQGIYSEPVEVVYGDEEMEHIHRQMKREIVYPYSSLILCNAEQYATGAGLKDFEKVRGAKGDDDTRCMAIAVKASHASVGISRGDIEQQLHAFKSGKLCGKELPNGDTKYLVSAAREACGRYRLTYTRTATD</sequence>
<dbReference type="AlphaFoldDB" id="A0A0G4EVT7"/>
<evidence type="ECO:0000313" key="3">
    <source>
        <dbReference type="Proteomes" id="UP000041254"/>
    </source>
</evidence>
<feature type="region of interest" description="Disordered" evidence="1">
    <location>
        <begin position="1"/>
        <end position="38"/>
    </location>
</feature>
<dbReference type="InParanoid" id="A0A0G4EVT7"/>
<protein>
    <submittedName>
        <fullName evidence="2">Uncharacterized protein</fullName>
    </submittedName>
</protein>
<dbReference type="VEuPathDB" id="CryptoDB:Vbra_13574"/>
<proteinExistence type="predicted"/>
<organism evidence="2 3">
    <name type="scientific">Vitrella brassicaformis (strain CCMP3155)</name>
    <dbReference type="NCBI Taxonomy" id="1169540"/>
    <lineage>
        <taxon>Eukaryota</taxon>
        <taxon>Sar</taxon>
        <taxon>Alveolata</taxon>
        <taxon>Colpodellida</taxon>
        <taxon>Vitrellaceae</taxon>
        <taxon>Vitrella</taxon>
    </lineage>
</organism>
<evidence type="ECO:0000313" key="2">
    <source>
        <dbReference type="EMBL" id="CEM02425.1"/>
    </source>
</evidence>
<reference evidence="2 3" key="1">
    <citation type="submission" date="2014-11" db="EMBL/GenBank/DDBJ databases">
        <authorList>
            <person name="Zhu J."/>
            <person name="Qi W."/>
            <person name="Song R."/>
        </authorList>
    </citation>
    <scope>NUCLEOTIDE SEQUENCE [LARGE SCALE GENOMIC DNA]</scope>
</reference>
<evidence type="ECO:0000256" key="1">
    <source>
        <dbReference type="SAM" id="MobiDB-lite"/>
    </source>
</evidence>
<feature type="compositionally biased region" description="Basic and acidic residues" evidence="1">
    <location>
        <begin position="13"/>
        <end position="35"/>
    </location>
</feature>
<accession>A0A0G4EVT7</accession>
<dbReference type="PhylomeDB" id="A0A0G4EVT7"/>
<keyword evidence="3" id="KW-1185">Reference proteome</keyword>